<protein>
    <submittedName>
        <fullName evidence="1">Uncharacterized protein</fullName>
    </submittedName>
</protein>
<evidence type="ECO:0000313" key="1">
    <source>
        <dbReference type="EMBL" id="OGE99352.1"/>
    </source>
</evidence>
<dbReference type="EMBL" id="MFFF01000021">
    <property type="protein sequence ID" value="OGE99352.1"/>
    <property type="molecule type" value="Genomic_DNA"/>
</dbReference>
<name>A0A1F5QBS6_9BACT</name>
<dbReference type="AlphaFoldDB" id="A0A1F5QBS6"/>
<sequence>MLTDEDIKKLTEVFATRVELDTKFDAMHESFSDLQAAVDAYARPIRKNSFNIPHNATHTN</sequence>
<reference evidence="1 2" key="1">
    <citation type="journal article" date="2016" name="Nat. Commun.">
        <title>Thousands of microbial genomes shed light on interconnected biogeochemical processes in an aquifer system.</title>
        <authorList>
            <person name="Anantharaman K."/>
            <person name="Brown C.T."/>
            <person name="Hug L.A."/>
            <person name="Sharon I."/>
            <person name="Castelle C.J."/>
            <person name="Probst A.J."/>
            <person name="Thomas B.C."/>
            <person name="Singh A."/>
            <person name="Wilkins M.J."/>
            <person name="Karaoz U."/>
            <person name="Brodie E.L."/>
            <person name="Williams K.H."/>
            <person name="Hubbard S.S."/>
            <person name="Banfield J.F."/>
        </authorList>
    </citation>
    <scope>NUCLEOTIDE SEQUENCE [LARGE SCALE GENOMIC DNA]</scope>
</reference>
<accession>A0A1F5QBS6</accession>
<dbReference type="Proteomes" id="UP000177235">
    <property type="component" value="Unassembled WGS sequence"/>
</dbReference>
<proteinExistence type="predicted"/>
<organism evidence="1 2">
    <name type="scientific">Candidatus Doudnabacteria bacterium RIFCSPLOWO2_02_FULL_48_13</name>
    <dbReference type="NCBI Taxonomy" id="1817845"/>
    <lineage>
        <taxon>Bacteria</taxon>
        <taxon>Candidatus Doudnaibacteriota</taxon>
    </lineage>
</organism>
<comment type="caution">
    <text evidence="1">The sequence shown here is derived from an EMBL/GenBank/DDBJ whole genome shotgun (WGS) entry which is preliminary data.</text>
</comment>
<evidence type="ECO:0000313" key="2">
    <source>
        <dbReference type="Proteomes" id="UP000177235"/>
    </source>
</evidence>
<gene>
    <name evidence="1" type="ORF">A3J05_00355</name>
</gene>